<comment type="caution">
    <text evidence="2">The sequence shown here is derived from an EMBL/GenBank/DDBJ whole genome shotgun (WGS) entry which is preliminary data.</text>
</comment>
<dbReference type="Proteomes" id="UP000543030">
    <property type="component" value="Unassembled WGS sequence"/>
</dbReference>
<protein>
    <submittedName>
        <fullName evidence="2">Uncharacterized protein</fullName>
    </submittedName>
</protein>
<reference evidence="2 3" key="1">
    <citation type="submission" date="2020-08" db="EMBL/GenBank/DDBJ databases">
        <title>Genomic Encyclopedia of Type Strains, Phase IV (KMG-IV): sequencing the most valuable type-strain genomes for metagenomic binning, comparative biology and taxonomic classification.</title>
        <authorList>
            <person name="Goeker M."/>
        </authorList>
    </citation>
    <scope>NUCLEOTIDE SEQUENCE [LARGE SCALE GENOMIC DNA]</scope>
    <source>
        <strain evidence="2 3">DSM 18233</strain>
    </source>
</reference>
<keyword evidence="3" id="KW-1185">Reference proteome</keyword>
<dbReference type="AlphaFoldDB" id="A0A840REI6"/>
<accession>A0A840REI6</accession>
<organism evidence="2 3">
    <name type="scientific">Silvimonas terrae</name>
    <dbReference type="NCBI Taxonomy" id="300266"/>
    <lineage>
        <taxon>Bacteria</taxon>
        <taxon>Pseudomonadati</taxon>
        <taxon>Pseudomonadota</taxon>
        <taxon>Betaproteobacteria</taxon>
        <taxon>Neisseriales</taxon>
        <taxon>Chitinibacteraceae</taxon>
        <taxon>Silvimonas</taxon>
    </lineage>
</organism>
<keyword evidence="1" id="KW-0472">Membrane</keyword>
<dbReference type="EMBL" id="JACHHN010000003">
    <property type="protein sequence ID" value="MBB5190826.1"/>
    <property type="molecule type" value="Genomic_DNA"/>
</dbReference>
<evidence type="ECO:0000313" key="2">
    <source>
        <dbReference type="EMBL" id="MBB5190826.1"/>
    </source>
</evidence>
<proteinExistence type="predicted"/>
<feature type="transmembrane region" description="Helical" evidence="1">
    <location>
        <begin position="31"/>
        <end position="48"/>
    </location>
</feature>
<dbReference type="RefSeq" id="WP_184099245.1">
    <property type="nucleotide sequence ID" value="NZ_JACHHN010000003.1"/>
</dbReference>
<keyword evidence="1" id="KW-1133">Transmembrane helix</keyword>
<sequence length="58" mass="6107">MSSFALYLIGVVIAIAGLAYAAHLAHVPDHWLLAGLVIAIGLGIVGAVRNTRFRDPPQ</sequence>
<evidence type="ECO:0000313" key="3">
    <source>
        <dbReference type="Proteomes" id="UP000543030"/>
    </source>
</evidence>
<evidence type="ECO:0000256" key="1">
    <source>
        <dbReference type="SAM" id="Phobius"/>
    </source>
</evidence>
<name>A0A840REI6_9NEIS</name>
<gene>
    <name evidence="2" type="ORF">HNQ50_001549</name>
</gene>
<keyword evidence="1" id="KW-0812">Transmembrane</keyword>